<dbReference type="RefSeq" id="WP_201090241.1">
    <property type="nucleotide sequence ID" value="NZ_CP067393.1"/>
</dbReference>
<dbReference type="InterPro" id="IPR044939">
    <property type="entry name" value="EutB_dom_2_sf"/>
</dbReference>
<reference evidence="1 2" key="1">
    <citation type="submission" date="2021-01" db="EMBL/GenBank/DDBJ databases">
        <title>Entomomonas sp. F2A isolated from a house cricket (Acheta domesticus).</title>
        <authorList>
            <person name="Spergser J."/>
            <person name="Busse H.-J."/>
        </authorList>
    </citation>
    <scope>NUCLEOTIDE SEQUENCE [LARGE SCALE GENOMIC DNA]</scope>
    <source>
        <strain evidence="1 2">F2A</strain>
    </source>
</reference>
<evidence type="ECO:0000313" key="1">
    <source>
        <dbReference type="EMBL" id="QQP84343.1"/>
    </source>
</evidence>
<accession>A0A974NCX7</accession>
<dbReference type="EMBL" id="CP067393">
    <property type="protein sequence ID" value="QQP84343.1"/>
    <property type="molecule type" value="Genomic_DNA"/>
</dbReference>
<dbReference type="GO" id="GO:0008851">
    <property type="term" value="F:ethanolamine ammonia-lyase activity"/>
    <property type="evidence" value="ECO:0007669"/>
    <property type="project" value="InterPro"/>
</dbReference>
<dbReference type="KEGG" id="eaz:JHT90_07850"/>
<protein>
    <submittedName>
        <fullName evidence="1">Ethanolamine ammonia-lyase</fullName>
    </submittedName>
</protein>
<dbReference type="GO" id="GO:0006520">
    <property type="term" value="P:amino acid metabolic process"/>
    <property type="evidence" value="ECO:0007669"/>
    <property type="project" value="InterPro"/>
</dbReference>
<name>A0A974NCX7_9GAMM</name>
<sequence>MNNQQFDEIVNKVVAALAANGVGSAEQASNSSATFLYSTELPCLADIYVPKPSLSHTYQTELLGLHYSFKDLKQLLGNADISKAGDRVANLTATDEATREAARTILSDLTLQHIFDNPLTDNNGKIDSVMRVNYVIDHTVFEEIAPLTVGEFKDLLMRSTGNEIRRYGTALTGVMAAALTKLLDVHEMIFLARKLKTGATAKARTLLGLPGTLSTRLQPNHPTDNLDSITMLLYTGLSMGTGDCMFGLNPAVDTVDNINAILNHFNKVREKLGVPTQICVLSHIKTQLECLASGAPVEIMFQSIAGTEAVLTEEFDVTVDLLDKAYMIMKEQGPLKDIANNWMYFETGQGSEVSYNKHNGIDMTTTEALCYGLARRYKPFMVNNVTGFIGPETHLDNFEMIYSNLQDHLMGKLLGLPMGMAPCFTLHSKVTTEGQQMAIELLTAAGANYYMDVYLNTDRMLAYFDTSGHDDQTMREIYNLKPAPEYLRWCVEKGIFIEDQDGNIQRGPNWGNPRIFCSSDSEYQRLKENLPASYGFENAGPRPANKVTRLLRANQAIAREAIYADLQQEKLGDIQYRVLSTDAADKESHLNNAELGSHLSQESRNKLTSENNDIQIIVSDGLSAEATHHNIIELLPVLMDGLKAKGFTMGQPMLIPYGRVKLAEDVGNVVNAKIVVNLLGERPGGDALASRSLSAYLNYHITDDATRQAAIKFSGNADIQYEVSVVSNIYAGGLPPMEAASVLVEFIADMHRLKAGGNRLESLRKR</sequence>
<proteinExistence type="predicted"/>
<dbReference type="PANTHER" id="PTHR39329">
    <property type="entry name" value="ETHANOLAMINE AMMONIA-LYASE HEAVY CHAIN"/>
    <property type="match status" value="1"/>
</dbReference>
<dbReference type="InterPro" id="IPR013785">
    <property type="entry name" value="Aldolase_TIM"/>
</dbReference>
<dbReference type="Pfam" id="PF06751">
    <property type="entry name" value="EutB"/>
    <property type="match status" value="1"/>
</dbReference>
<dbReference type="InterPro" id="IPR009246">
    <property type="entry name" value="EutC"/>
</dbReference>
<dbReference type="GO" id="GO:0009350">
    <property type="term" value="C:ethanolamine ammonia-lyase complex"/>
    <property type="evidence" value="ECO:0007669"/>
    <property type="project" value="TreeGrafter"/>
</dbReference>
<dbReference type="InterPro" id="IPR042251">
    <property type="entry name" value="EutC_C"/>
</dbReference>
<dbReference type="AlphaFoldDB" id="A0A974NCX7"/>
<dbReference type="GO" id="GO:0005829">
    <property type="term" value="C:cytosol"/>
    <property type="evidence" value="ECO:0007669"/>
    <property type="project" value="TreeGrafter"/>
</dbReference>
<dbReference type="Gene3D" id="1.10.220.70">
    <property type="entry name" value="lyase"/>
    <property type="match status" value="1"/>
</dbReference>
<dbReference type="InterPro" id="IPR010628">
    <property type="entry name" value="EutB"/>
</dbReference>
<dbReference type="Gene3D" id="3.20.20.70">
    <property type="entry name" value="Aldolase class I"/>
    <property type="match status" value="1"/>
</dbReference>
<organism evidence="1 2">
    <name type="scientific">Entomomonas asaccharolytica</name>
    <dbReference type="NCBI Taxonomy" id="2785331"/>
    <lineage>
        <taxon>Bacteria</taxon>
        <taxon>Pseudomonadati</taxon>
        <taxon>Pseudomonadota</taxon>
        <taxon>Gammaproteobacteria</taxon>
        <taxon>Pseudomonadales</taxon>
        <taxon>Pseudomonadaceae</taxon>
        <taxon>Entomomonas</taxon>
    </lineage>
</organism>
<dbReference type="GO" id="GO:0046336">
    <property type="term" value="P:ethanolamine catabolic process"/>
    <property type="evidence" value="ECO:0007669"/>
    <property type="project" value="TreeGrafter"/>
</dbReference>
<dbReference type="InterPro" id="IPR044941">
    <property type="entry name" value="EutB_N_sf"/>
</dbReference>
<dbReference type="Proteomes" id="UP000595278">
    <property type="component" value="Chromosome"/>
</dbReference>
<dbReference type="Gene3D" id="2.30.170.30">
    <property type="entry name" value="ethanolamine ammonia-lyase heavy chain domain like"/>
    <property type="match status" value="1"/>
</dbReference>
<dbReference type="Gene3D" id="3.40.50.11240">
    <property type="entry name" value="Ethanolamine ammonia-lyase light chain (EutC)"/>
    <property type="match status" value="1"/>
</dbReference>
<dbReference type="PANTHER" id="PTHR39329:SF1">
    <property type="entry name" value="ETHANOLAMINE AMMONIA-LYASE LARGE SUBUNIT"/>
    <property type="match status" value="1"/>
</dbReference>
<evidence type="ECO:0000313" key="2">
    <source>
        <dbReference type="Proteomes" id="UP000595278"/>
    </source>
</evidence>
<dbReference type="Pfam" id="PF05985">
    <property type="entry name" value="EutC"/>
    <property type="match status" value="1"/>
</dbReference>
<keyword evidence="2" id="KW-1185">Reference proteome</keyword>
<gene>
    <name evidence="1" type="ORF">JHT90_07850</name>
</gene>